<reference evidence="4" key="1">
    <citation type="journal article" date="2019" name="Int. J. Syst. Evol. Microbiol.">
        <title>The Global Catalogue of Microorganisms (GCM) 10K type strain sequencing project: providing services to taxonomists for standard genome sequencing and annotation.</title>
        <authorList>
            <consortium name="The Broad Institute Genomics Platform"/>
            <consortium name="The Broad Institute Genome Sequencing Center for Infectious Disease"/>
            <person name="Wu L."/>
            <person name="Ma J."/>
        </authorList>
    </citation>
    <scope>NUCLEOTIDE SEQUENCE [LARGE SCALE GENOMIC DNA]</scope>
    <source>
        <strain evidence="4">CGMCC 4.1467</strain>
    </source>
</reference>
<feature type="chain" id="PRO_5046832759" description="Chromosome segregation ATPase" evidence="2">
    <location>
        <begin position="18"/>
        <end position="326"/>
    </location>
</feature>
<proteinExistence type="predicted"/>
<keyword evidence="4" id="KW-1185">Reference proteome</keyword>
<name>A0ABW2LC06_9BACT</name>
<feature type="coiled-coil region" evidence="1">
    <location>
        <begin position="26"/>
        <end position="78"/>
    </location>
</feature>
<evidence type="ECO:0000313" key="3">
    <source>
        <dbReference type="EMBL" id="MFC7339324.1"/>
    </source>
</evidence>
<comment type="caution">
    <text evidence="3">The sequence shown here is derived from an EMBL/GenBank/DDBJ whole genome shotgun (WGS) entry which is preliminary data.</text>
</comment>
<sequence>MKAQLLFTLLALPVLNAQDSTSTMSMEERKASVVQLKENIEAREERLQELIADIKTLDERTEKKIDRVIDTLKRLEDSESSKTRITRLKGEVIEGLRKSINAYATERRKIFERIRTDQSGASDPLNESINKIDARIEKRASQIIELAKSMPQGKDVKKYEGDGGDYYNGWYHEDSRISEEWRQNRRQGVATENELRDLTQALEGAIEDLDRRIMAVEARLKDGKLSPANTILAKQELARNQAMLSSRKKELLELSTPAGTTSGDEANKDTADRLKEMFEDARGDIQDDHWAVLKKYDEAVDERESILKMQANLEAREKWLSENAGE</sequence>
<dbReference type="Proteomes" id="UP001596472">
    <property type="component" value="Unassembled WGS sequence"/>
</dbReference>
<feature type="signal peptide" evidence="2">
    <location>
        <begin position="1"/>
        <end position="17"/>
    </location>
</feature>
<dbReference type="RefSeq" id="WP_379715923.1">
    <property type="nucleotide sequence ID" value="NZ_JBHTBS010000015.1"/>
</dbReference>
<evidence type="ECO:0000256" key="1">
    <source>
        <dbReference type="SAM" id="Coils"/>
    </source>
</evidence>
<protein>
    <recommendedName>
        <fullName evidence="5">Chromosome segregation ATPase</fullName>
    </recommendedName>
</protein>
<evidence type="ECO:0008006" key="5">
    <source>
        <dbReference type="Google" id="ProtNLM"/>
    </source>
</evidence>
<organism evidence="3 4">
    <name type="scientific">Haloferula chungangensis</name>
    <dbReference type="NCBI Taxonomy" id="1048331"/>
    <lineage>
        <taxon>Bacteria</taxon>
        <taxon>Pseudomonadati</taxon>
        <taxon>Verrucomicrobiota</taxon>
        <taxon>Verrucomicrobiia</taxon>
        <taxon>Verrucomicrobiales</taxon>
        <taxon>Verrucomicrobiaceae</taxon>
        <taxon>Haloferula</taxon>
    </lineage>
</organism>
<dbReference type="EMBL" id="JBHTBS010000015">
    <property type="protein sequence ID" value="MFC7339324.1"/>
    <property type="molecule type" value="Genomic_DNA"/>
</dbReference>
<keyword evidence="2" id="KW-0732">Signal</keyword>
<feature type="coiled-coil region" evidence="1">
    <location>
        <begin position="192"/>
        <end position="219"/>
    </location>
</feature>
<evidence type="ECO:0000256" key="2">
    <source>
        <dbReference type="SAM" id="SignalP"/>
    </source>
</evidence>
<keyword evidence="1" id="KW-0175">Coiled coil</keyword>
<evidence type="ECO:0000313" key="4">
    <source>
        <dbReference type="Proteomes" id="UP001596472"/>
    </source>
</evidence>
<accession>A0ABW2LC06</accession>
<gene>
    <name evidence="3" type="ORF">ACFQY0_19180</name>
</gene>